<name>A0A2S7ILG0_9BACT</name>
<comment type="similarity">
    <text evidence="8">Belongs to the glycosyltransferase 2 family. GtrB subfamily.</text>
</comment>
<evidence type="ECO:0000256" key="4">
    <source>
        <dbReference type="ARBA" id="ARBA00022679"/>
    </source>
</evidence>
<dbReference type="Proteomes" id="UP000239590">
    <property type="component" value="Unassembled WGS sequence"/>
</dbReference>
<feature type="transmembrane region" description="Helical" evidence="9">
    <location>
        <begin position="231"/>
        <end position="249"/>
    </location>
</feature>
<dbReference type="InterPro" id="IPR029044">
    <property type="entry name" value="Nucleotide-diphossugar_trans"/>
</dbReference>
<dbReference type="GO" id="GO:0016757">
    <property type="term" value="F:glycosyltransferase activity"/>
    <property type="evidence" value="ECO:0007669"/>
    <property type="project" value="UniProtKB-KW"/>
</dbReference>
<evidence type="ECO:0000259" key="10">
    <source>
        <dbReference type="Pfam" id="PF00535"/>
    </source>
</evidence>
<keyword evidence="3" id="KW-0328">Glycosyltransferase</keyword>
<dbReference type="SUPFAM" id="SSF53448">
    <property type="entry name" value="Nucleotide-diphospho-sugar transferases"/>
    <property type="match status" value="1"/>
</dbReference>
<evidence type="ECO:0000256" key="2">
    <source>
        <dbReference type="ARBA" id="ARBA00022475"/>
    </source>
</evidence>
<dbReference type="InterPro" id="IPR050256">
    <property type="entry name" value="Glycosyltransferase_2"/>
</dbReference>
<reference evidence="12" key="1">
    <citation type="submission" date="2018-02" db="EMBL/GenBank/DDBJ databases">
        <title>Genome sequencing of Solimonas sp. HR-BB.</title>
        <authorList>
            <person name="Lee Y."/>
            <person name="Jeon C.O."/>
        </authorList>
    </citation>
    <scope>NUCLEOTIDE SEQUENCE [LARGE SCALE GENOMIC DNA]</scope>
    <source>
        <strain evidence="12">HR-U</strain>
    </source>
</reference>
<evidence type="ECO:0000256" key="7">
    <source>
        <dbReference type="ARBA" id="ARBA00023136"/>
    </source>
</evidence>
<keyword evidence="12" id="KW-1185">Reference proteome</keyword>
<feature type="domain" description="Glycosyltransferase 2-like" evidence="10">
    <location>
        <begin position="7"/>
        <end position="167"/>
    </location>
</feature>
<keyword evidence="2" id="KW-1003">Cell membrane</keyword>
<dbReference type="InterPro" id="IPR001173">
    <property type="entry name" value="Glyco_trans_2-like"/>
</dbReference>
<dbReference type="CDD" id="cd04187">
    <property type="entry name" value="DPM1_like_bac"/>
    <property type="match status" value="1"/>
</dbReference>
<evidence type="ECO:0000256" key="8">
    <source>
        <dbReference type="ARBA" id="ARBA00038152"/>
    </source>
</evidence>
<dbReference type="EMBL" id="PTRA01000001">
    <property type="protein sequence ID" value="PQA58515.1"/>
    <property type="molecule type" value="Genomic_DNA"/>
</dbReference>
<dbReference type="RefSeq" id="WP_104709727.1">
    <property type="nucleotide sequence ID" value="NZ_PTRA01000001.1"/>
</dbReference>
<dbReference type="Pfam" id="PF00535">
    <property type="entry name" value="Glycos_transf_2"/>
    <property type="match status" value="1"/>
</dbReference>
<sequence>MNNPQISIVAPLYNESETFPHLVERLNSLMDRLPLSIEVVLIDDGSRDNTATLMQALALSDPRYHCVFLARNHGHQLALSAGMNEARGTEAIMVIDGDLQDPPELLEDFYKLYKEGYDVVYAVRRKRKEGWIKRLAYHSFYRILRSISYIDIPLDSGDFALVSRRVVDVMNAMPEESRYLRGMRTWVGFKQTGVEYERDERIAGESKYSFALLFKLAYNGIFNFSEFPIKLLTRLGGTAIAFSMMYFIYNLIKKYVLGMDVPQGFPATLFAIIFFGGLNLFGLGIIGEYVLRIFFQSKGRPLFIIKSKILNKQWEK</sequence>
<keyword evidence="5 9" id="KW-0812">Transmembrane</keyword>
<evidence type="ECO:0000313" key="12">
    <source>
        <dbReference type="Proteomes" id="UP000239590"/>
    </source>
</evidence>
<keyword evidence="4 11" id="KW-0808">Transferase</keyword>
<dbReference type="Gene3D" id="3.90.550.10">
    <property type="entry name" value="Spore Coat Polysaccharide Biosynthesis Protein SpsA, Chain A"/>
    <property type="match status" value="1"/>
</dbReference>
<dbReference type="FunFam" id="3.90.550.10:FF:000079">
    <property type="entry name" value="Probable glycosyl transferase"/>
    <property type="match status" value="1"/>
</dbReference>
<feature type="transmembrane region" description="Helical" evidence="9">
    <location>
        <begin position="269"/>
        <end position="291"/>
    </location>
</feature>
<evidence type="ECO:0000256" key="3">
    <source>
        <dbReference type="ARBA" id="ARBA00022676"/>
    </source>
</evidence>
<evidence type="ECO:0000256" key="6">
    <source>
        <dbReference type="ARBA" id="ARBA00022989"/>
    </source>
</evidence>
<evidence type="ECO:0000256" key="9">
    <source>
        <dbReference type="SAM" id="Phobius"/>
    </source>
</evidence>
<evidence type="ECO:0000313" key="11">
    <source>
        <dbReference type="EMBL" id="PQA58515.1"/>
    </source>
</evidence>
<keyword evidence="7 9" id="KW-0472">Membrane</keyword>
<keyword evidence="6 9" id="KW-1133">Transmembrane helix</keyword>
<dbReference type="OrthoDB" id="9807778at2"/>
<evidence type="ECO:0000256" key="5">
    <source>
        <dbReference type="ARBA" id="ARBA00022692"/>
    </source>
</evidence>
<comment type="subcellular location">
    <subcellularLocation>
        <location evidence="1">Cell membrane</location>
        <topology evidence="1">Multi-pass membrane protein</topology>
    </subcellularLocation>
</comment>
<proteinExistence type="inferred from homology"/>
<comment type="caution">
    <text evidence="11">The sequence shown here is derived from an EMBL/GenBank/DDBJ whole genome shotgun (WGS) entry which is preliminary data.</text>
</comment>
<dbReference type="GO" id="GO:0005886">
    <property type="term" value="C:plasma membrane"/>
    <property type="evidence" value="ECO:0007669"/>
    <property type="project" value="UniProtKB-SubCell"/>
</dbReference>
<protein>
    <submittedName>
        <fullName evidence="11">Glycosyltransferase</fullName>
    </submittedName>
</protein>
<evidence type="ECO:0000256" key="1">
    <source>
        <dbReference type="ARBA" id="ARBA00004651"/>
    </source>
</evidence>
<organism evidence="11 12">
    <name type="scientific">Siphonobacter curvatus</name>
    <dbReference type="NCBI Taxonomy" id="2094562"/>
    <lineage>
        <taxon>Bacteria</taxon>
        <taxon>Pseudomonadati</taxon>
        <taxon>Bacteroidota</taxon>
        <taxon>Cytophagia</taxon>
        <taxon>Cytophagales</taxon>
        <taxon>Cytophagaceae</taxon>
        <taxon>Siphonobacter</taxon>
    </lineage>
</organism>
<accession>A0A2S7ILG0</accession>
<dbReference type="AlphaFoldDB" id="A0A2S7ILG0"/>
<gene>
    <name evidence="11" type="ORF">C5O19_02255</name>
</gene>
<dbReference type="PANTHER" id="PTHR48090">
    <property type="entry name" value="UNDECAPRENYL-PHOSPHATE 4-DEOXY-4-FORMAMIDO-L-ARABINOSE TRANSFERASE-RELATED"/>
    <property type="match status" value="1"/>
</dbReference>
<dbReference type="PANTHER" id="PTHR48090:SF1">
    <property type="entry name" value="PROPHAGE BACTOPRENOL GLUCOSYL TRANSFERASE HOMOLOG"/>
    <property type="match status" value="1"/>
</dbReference>